<evidence type="ECO:0000259" key="6">
    <source>
        <dbReference type="PROSITE" id="PS51141"/>
    </source>
</evidence>
<sequence length="854" mass="90480">MSSEKALCWPPDESGQLLAPDVQARVDVLQHTFTGDDAITASAADAVSVKAGTGIFCMAFGDGSQCSLPATTVPGTEHSAAGPALASRGPAAMVPEDAPTPSSGGMAPASDANAASLPMGPAEEATLAERLPAPSLADTESGPAAEGLVALGPGSSVAAGSHDANGEAARAVAGAVTAPEPAPAPGGADSPGEPPSRNGRGQAAAASLEIGGAGTDSACAGVPERGPSGGCPVPQQDGSVQAESSEQAANQREALPGPTPHAPGAGSEDAAPAGSQSPSAAPCPEQDAEGGRTQPKAGNGSAAAVRMAPPRCQIWGCAADLSQQSRYNKRYRICDEHRKTLAVEVSGRRVRFCQQCARLQPVDLFKEDRRSCQASLDLHNKRQSEGALAAVAAGQMAAPACQVPGCTENLLEHKVYNQRYKICPNHRMQSEVEINGQLVRFCQQCAKTHSVEDFEGNKRSCREKLDRINNRRMDLKRKLEDKDKDPGTALDVKMVCQVPGCDPEPKDMKVYNIRNKVCNRHLSMADVDMHGRRMRFCRQCARFQDLEEFDELKRSCRARLEKHNERRRLAAQKARRPTGSGARPESESSGPQSPAMPLDTAGNASGGDRPEPSPAASAGSESACCTHRANSSGDGTSRGSVRRRQKLGPNAAAECQVPNCGKGLKDAKAYNIRYRVCPEHLTAPEVELHGQKMRFCQQCARFQQVGEFDALKRSCRQRLQKHNERGRVAYHKARANAKRSHAGNSGEQQSCHVHQMHCAQSQAETAPALPSGFIEPLGSNLQIQGLVPDVPKGEHSLGFELQQEPQLMQPEHVLLPAASAPLHPQEGLLACRDPQENQLLCPHTGLDSVPMGNF</sequence>
<dbReference type="EMBL" id="GBEZ01022252">
    <property type="protein sequence ID" value="JAC64578.1"/>
    <property type="molecule type" value="Transcribed_RNA"/>
</dbReference>
<reference evidence="8" key="1">
    <citation type="submission" date="2014-05" db="EMBL/GenBank/DDBJ databases">
        <title>The transcriptome of the halophilic microalga Tetraselmis sp. GSL018 isolated from the Great Salt Lake, Utah.</title>
        <authorList>
            <person name="Jinkerson R.E."/>
            <person name="D'Adamo S."/>
            <person name="Posewitz M.C."/>
        </authorList>
    </citation>
    <scope>NUCLEOTIDE SEQUENCE</scope>
    <source>
        <strain evidence="8">GSL018</strain>
    </source>
</reference>
<dbReference type="GO" id="GO:0008270">
    <property type="term" value="F:zinc ion binding"/>
    <property type="evidence" value="ECO:0007669"/>
    <property type="project" value="UniProtKB-KW"/>
</dbReference>
<feature type="region of interest" description="Disordered" evidence="5">
    <location>
        <begin position="75"/>
        <end position="117"/>
    </location>
</feature>
<dbReference type="GO" id="GO:0003677">
    <property type="term" value="F:DNA binding"/>
    <property type="evidence" value="ECO:0007669"/>
    <property type="project" value="InterPro"/>
</dbReference>
<organism evidence="8">
    <name type="scientific">Tetraselmis sp. GSL018</name>
    <dbReference type="NCBI Taxonomy" id="582737"/>
    <lineage>
        <taxon>Eukaryota</taxon>
        <taxon>Viridiplantae</taxon>
        <taxon>Chlorophyta</taxon>
        <taxon>core chlorophytes</taxon>
        <taxon>Chlorodendrophyceae</taxon>
        <taxon>Chlorodendrales</taxon>
        <taxon>Chlorodendraceae</taxon>
        <taxon>Tetraselmis</taxon>
    </lineage>
</organism>
<keyword evidence="4" id="KW-0175">Coiled coil</keyword>
<dbReference type="EMBL" id="GBEZ01015691">
    <property type="protein sequence ID" value="JAC70493.1"/>
    <property type="molecule type" value="Transcribed_RNA"/>
</dbReference>
<feature type="domain" description="SBP-type" evidence="6">
    <location>
        <begin position="398"/>
        <end position="475"/>
    </location>
</feature>
<evidence type="ECO:0000256" key="4">
    <source>
        <dbReference type="SAM" id="Coils"/>
    </source>
</evidence>
<feature type="domain" description="SBP-type" evidence="6">
    <location>
        <begin position="652"/>
        <end position="729"/>
    </location>
</feature>
<feature type="domain" description="SBP-type" evidence="6">
    <location>
        <begin position="309"/>
        <end position="386"/>
    </location>
</feature>
<feature type="compositionally biased region" description="Polar residues" evidence="5">
    <location>
        <begin position="628"/>
        <end position="639"/>
    </location>
</feature>
<accession>A0A061R8W2</accession>
<dbReference type="GO" id="GO:0005634">
    <property type="term" value="C:nucleus"/>
    <property type="evidence" value="ECO:0007669"/>
    <property type="project" value="InterPro"/>
</dbReference>
<dbReference type="PROSITE" id="PS51141">
    <property type="entry name" value="ZF_SBP"/>
    <property type="match status" value="4"/>
</dbReference>
<keyword evidence="1" id="KW-0479">Metal-binding</keyword>
<dbReference type="PANTHER" id="PTHR31251">
    <property type="entry name" value="SQUAMOSA PROMOTER-BINDING-LIKE PROTEIN 4"/>
    <property type="match status" value="1"/>
</dbReference>
<feature type="region of interest" description="Disordered" evidence="5">
    <location>
        <begin position="171"/>
        <end position="304"/>
    </location>
</feature>
<evidence type="ECO:0000256" key="1">
    <source>
        <dbReference type="ARBA" id="ARBA00022723"/>
    </source>
</evidence>
<keyword evidence="2" id="KW-0863">Zinc-finger</keyword>
<keyword evidence="3" id="KW-0862">Zinc</keyword>
<dbReference type="Pfam" id="PF03110">
    <property type="entry name" value="SBP"/>
    <property type="match status" value="4"/>
</dbReference>
<feature type="coiled-coil region" evidence="4">
    <location>
        <begin position="451"/>
        <end position="485"/>
    </location>
</feature>
<evidence type="ECO:0000313" key="9">
    <source>
        <dbReference type="EMBL" id="JAC70493.1"/>
    </source>
</evidence>
<dbReference type="PANTHER" id="PTHR31251:SF169">
    <property type="entry name" value="SQUAMOSA PROMOTER-BINDING-LIKE PROTEIN 8"/>
    <property type="match status" value="1"/>
</dbReference>
<feature type="compositionally biased region" description="Low complexity" evidence="5">
    <location>
        <begin position="270"/>
        <end position="282"/>
    </location>
</feature>
<dbReference type="EMBL" id="GBEZ01019469">
    <property type="protein sequence ID" value="JAC67095.1"/>
    <property type="molecule type" value="Transcribed_RNA"/>
</dbReference>
<feature type="compositionally biased region" description="Low complexity" evidence="5">
    <location>
        <begin position="171"/>
        <end position="191"/>
    </location>
</feature>
<feature type="region of interest" description="Disordered" evidence="5">
    <location>
        <begin position="564"/>
        <end position="652"/>
    </location>
</feature>
<feature type="compositionally biased region" description="Polar residues" evidence="5">
    <location>
        <begin position="236"/>
        <end position="250"/>
    </location>
</feature>
<dbReference type="InterPro" id="IPR004333">
    <property type="entry name" value="SBP_dom"/>
</dbReference>
<protein>
    <submittedName>
        <fullName evidence="8">Squamosa promoter binding 4</fullName>
    </submittedName>
</protein>
<gene>
    <name evidence="8" type="ORF">TSPGSL018_12024</name>
    <name evidence="7" type="ORF">TSPGSL018_18005</name>
    <name evidence="9" type="ORF">TSPGSL018_4015</name>
</gene>
<evidence type="ECO:0000313" key="7">
    <source>
        <dbReference type="EMBL" id="JAC64578.1"/>
    </source>
</evidence>
<dbReference type="Gene3D" id="4.10.1100.10">
    <property type="entry name" value="Transcription factor, SBP-box domain"/>
    <property type="match status" value="4"/>
</dbReference>
<feature type="compositionally biased region" description="Low complexity" evidence="5">
    <location>
        <begin position="614"/>
        <end position="623"/>
    </location>
</feature>
<dbReference type="InterPro" id="IPR036893">
    <property type="entry name" value="SBP_sf"/>
</dbReference>
<dbReference type="InterPro" id="IPR044817">
    <property type="entry name" value="SBP-like"/>
</dbReference>
<evidence type="ECO:0000313" key="8">
    <source>
        <dbReference type="EMBL" id="JAC67095.1"/>
    </source>
</evidence>
<evidence type="ECO:0000256" key="2">
    <source>
        <dbReference type="ARBA" id="ARBA00022771"/>
    </source>
</evidence>
<name>A0A061R8W2_9CHLO</name>
<evidence type="ECO:0000256" key="5">
    <source>
        <dbReference type="SAM" id="MobiDB-lite"/>
    </source>
</evidence>
<dbReference type="AlphaFoldDB" id="A0A061R8W2"/>
<evidence type="ECO:0000256" key="3">
    <source>
        <dbReference type="ARBA" id="ARBA00022833"/>
    </source>
</evidence>
<proteinExistence type="predicted"/>
<dbReference type="SUPFAM" id="SSF103612">
    <property type="entry name" value="SBT domain"/>
    <property type="match status" value="4"/>
</dbReference>
<feature type="domain" description="SBP-type" evidence="6">
    <location>
        <begin position="493"/>
        <end position="570"/>
    </location>
</feature>